<feature type="coiled-coil region" evidence="1">
    <location>
        <begin position="55"/>
        <end position="82"/>
    </location>
</feature>
<accession>A0A1B3XU06</accession>
<keyword evidence="4" id="KW-1185">Reference proteome</keyword>
<dbReference type="KEGG" id="bmur:ABE28_020250"/>
<reference evidence="3 4" key="1">
    <citation type="submission" date="2016-08" db="EMBL/GenBank/DDBJ databases">
        <title>Complete genome sequence of Bacillus muralis G25-68, a strain with toxicity to nematodes.</title>
        <authorList>
            <person name="Zheng Z."/>
        </authorList>
    </citation>
    <scope>NUCLEOTIDE SEQUENCE [LARGE SCALE GENOMIC DNA]</scope>
    <source>
        <strain evidence="3 4">G25-68</strain>
    </source>
</reference>
<dbReference type="InterPro" id="IPR045956">
    <property type="entry name" value="DUF6376"/>
</dbReference>
<evidence type="ECO:0000313" key="3">
    <source>
        <dbReference type="EMBL" id="AOH56707.1"/>
    </source>
</evidence>
<gene>
    <name evidence="3" type="ORF">ABE28_020250</name>
</gene>
<dbReference type="RefSeq" id="WP_064462725.1">
    <property type="nucleotide sequence ID" value="NZ_CP017080.1"/>
</dbReference>
<proteinExistence type="predicted"/>
<keyword evidence="1" id="KW-0175">Coiled coil</keyword>
<dbReference type="PROSITE" id="PS51257">
    <property type="entry name" value="PROKAR_LIPOPROTEIN"/>
    <property type="match status" value="1"/>
</dbReference>
<dbReference type="Proteomes" id="UP000077926">
    <property type="component" value="Chromosome"/>
</dbReference>
<name>A0A1B3XU06_9BACI</name>
<evidence type="ECO:0000256" key="2">
    <source>
        <dbReference type="SAM" id="SignalP"/>
    </source>
</evidence>
<sequence length="147" mass="16232">MKKMIAIALLSILTLSGCSLLGEVNSSLEYADNATEYVNTVKEFANEVPALAQNAVTNTEARQNLEKELQQMKTNIEEFNAIEPPQIAETIHEKIVASNQQLSEGIELYLNNIEKGELDPKALEDSEIMQTIDQITGLANQIKKLGN</sequence>
<evidence type="ECO:0008006" key="5">
    <source>
        <dbReference type="Google" id="ProtNLM"/>
    </source>
</evidence>
<protein>
    <recommendedName>
        <fullName evidence="5">Lipoprotein</fullName>
    </recommendedName>
</protein>
<evidence type="ECO:0000313" key="4">
    <source>
        <dbReference type="Proteomes" id="UP000077926"/>
    </source>
</evidence>
<feature type="chain" id="PRO_5039232668" description="Lipoprotein" evidence="2">
    <location>
        <begin position="22"/>
        <end position="147"/>
    </location>
</feature>
<feature type="signal peptide" evidence="2">
    <location>
        <begin position="1"/>
        <end position="21"/>
    </location>
</feature>
<evidence type="ECO:0000256" key="1">
    <source>
        <dbReference type="SAM" id="Coils"/>
    </source>
</evidence>
<organism evidence="3 4">
    <name type="scientific">Peribacillus muralis</name>
    <dbReference type="NCBI Taxonomy" id="264697"/>
    <lineage>
        <taxon>Bacteria</taxon>
        <taxon>Bacillati</taxon>
        <taxon>Bacillota</taxon>
        <taxon>Bacilli</taxon>
        <taxon>Bacillales</taxon>
        <taxon>Bacillaceae</taxon>
        <taxon>Peribacillus</taxon>
    </lineage>
</organism>
<dbReference type="OrthoDB" id="2607309at2"/>
<dbReference type="Pfam" id="PF19903">
    <property type="entry name" value="DUF6376"/>
    <property type="match status" value="1"/>
</dbReference>
<dbReference type="EMBL" id="CP017080">
    <property type="protein sequence ID" value="AOH56707.1"/>
    <property type="molecule type" value="Genomic_DNA"/>
</dbReference>
<keyword evidence="2" id="KW-0732">Signal</keyword>
<dbReference type="STRING" id="264697.ABE28_020250"/>
<dbReference type="AlphaFoldDB" id="A0A1B3XU06"/>